<protein>
    <submittedName>
        <fullName evidence="7">Rud3p</fullName>
    </submittedName>
</protein>
<evidence type="ECO:0000256" key="1">
    <source>
        <dbReference type="ARBA" id="ARBA00004555"/>
    </source>
</evidence>
<feature type="region of interest" description="Disordered" evidence="5">
    <location>
        <begin position="532"/>
        <end position="559"/>
    </location>
</feature>
<feature type="compositionally biased region" description="Polar residues" evidence="5">
    <location>
        <begin position="532"/>
        <end position="550"/>
    </location>
</feature>
<evidence type="ECO:0000313" key="8">
    <source>
        <dbReference type="Proteomes" id="UP000189580"/>
    </source>
</evidence>
<gene>
    <name evidence="7" type="primary">RUD3</name>
    <name evidence="7" type="ORF">AWJ20_3666</name>
</gene>
<feature type="compositionally biased region" description="Polar residues" evidence="5">
    <location>
        <begin position="47"/>
        <end position="65"/>
    </location>
</feature>
<accession>A0A170QZK2</accession>
<name>A0A170QZK2_9ASCO</name>
<dbReference type="EMBL" id="CP014503">
    <property type="protein sequence ID" value="ANB16015.1"/>
    <property type="molecule type" value="Genomic_DNA"/>
</dbReference>
<dbReference type="OrthoDB" id="425925at2759"/>
<dbReference type="PANTHER" id="PTHR18921">
    <property type="entry name" value="MYOSIN HEAVY CHAIN - RELATED"/>
    <property type="match status" value="1"/>
</dbReference>
<feature type="region of interest" description="Disordered" evidence="5">
    <location>
        <begin position="1"/>
        <end position="105"/>
    </location>
</feature>
<dbReference type="Gene3D" id="1.10.287.1490">
    <property type="match status" value="1"/>
</dbReference>
<dbReference type="GO" id="GO:0006888">
    <property type="term" value="P:endoplasmic reticulum to Golgi vesicle-mediated transport"/>
    <property type="evidence" value="ECO:0007669"/>
    <property type="project" value="TreeGrafter"/>
</dbReference>
<dbReference type="RefSeq" id="XP_018738492.1">
    <property type="nucleotide sequence ID" value="XM_018880698.1"/>
</dbReference>
<feature type="domain" description="GRIP" evidence="6">
    <location>
        <begin position="478"/>
        <end position="529"/>
    </location>
</feature>
<evidence type="ECO:0000256" key="5">
    <source>
        <dbReference type="SAM" id="MobiDB-lite"/>
    </source>
</evidence>
<dbReference type="GO" id="GO:0007030">
    <property type="term" value="P:Golgi organization"/>
    <property type="evidence" value="ECO:0007669"/>
    <property type="project" value="TreeGrafter"/>
</dbReference>
<organism evidence="7 8">
    <name type="scientific">Sugiyamaella lignohabitans</name>
    <dbReference type="NCBI Taxonomy" id="796027"/>
    <lineage>
        <taxon>Eukaryota</taxon>
        <taxon>Fungi</taxon>
        <taxon>Dikarya</taxon>
        <taxon>Ascomycota</taxon>
        <taxon>Saccharomycotina</taxon>
        <taxon>Dipodascomycetes</taxon>
        <taxon>Dipodascales</taxon>
        <taxon>Trichomonascaceae</taxon>
        <taxon>Sugiyamaella</taxon>
    </lineage>
</organism>
<dbReference type="KEGG" id="slb:AWJ20_3666"/>
<feature type="compositionally biased region" description="Polar residues" evidence="5">
    <location>
        <begin position="29"/>
        <end position="40"/>
    </location>
</feature>
<keyword evidence="8" id="KW-1185">Reference proteome</keyword>
<feature type="coiled-coil region" evidence="4">
    <location>
        <begin position="369"/>
        <end position="407"/>
    </location>
</feature>
<sequence length="587" mass="64989">MGKKSKKNSGGAGVAGKQNAVKEGAKAANSENSSEPTPTHSGKVGNVLTTSAESTHSNGKVNGSSEVLLENEKNAEESDLPPSNEFQLTKSQSQDTSTEASTTENHVAEKAILSNGINLSGSSAEIGNYDSLTEAQTRVDSSDKAGPDVTSLETKLLERNNEISSLQKTVNESNLELRKLKSLLQEKDAEILDLTSKVSSDESSQDFVKLKEELLEANAAKENAEEQYESLLEKISQIKSTLGARLKSDAEELSAYQAQVEELQREKRELSSSIQTLQQEAIAANKESDHLSHELSQLRNEFQSKMQEWSNERETLVKEKRLEHEKSEKFESMVRDLEVAIADDHSLRENANSRISGLEEQITTQTNYAERYRTERDELKAQLQSVQKQLESRALEYSEKLAVLESQNQHTQAKFDSATLELTSAKTHISNLEASNKRLSVLESEVKEKGLLIGKLRHEAVILNEHLTKALRMIKKDSEGETVDKLLVSNLLLSFLSFQRGDAKKFEVLQLIANFLGWDEDQKAQAGLTRLQGSVNNTASPRRSQSSNSLPPLAEDGSSAGRFMGLFAEFLERESTKRSSTDQQNQS</sequence>
<dbReference type="InterPro" id="IPR000237">
    <property type="entry name" value="GRIP_dom"/>
</dbReference>
<proteinExistence type="predicted"/>
<comment type="subcellular location">
    <subcellularLocation>
        <location evidence="1">Golgi apparatus</location>
    </subcellularLocation>
</comment>
<feature type="compositionally biased region" description="Polar residues" evidence="5">
    <location>
        <begin position="84"/>
        <end position="105"/>
    </location>
</feature>
<dbReference type="PROSITE" id="PS50913">
    <property type="entry name" value="GRIP"/>
    <property type="match status" value="1"/>
</dbReference>
<evidence type="ECO:0000259" key="6">
    <source>
        <dbReference type="PROSITE" id="PS50913"/>
    </source>
</evidence>
<dbReference type="AlphaFoldDB" id="A0A170QZK2"/>
<dbReference type="Pfam" id="PF10375">
    <property type="entry name" value="GRAB"/>
    <property type="match status" value="1"/>
</dbReference>
<dbReference type="InterPro" id="IPR019459">
    <property type="entry name" value="GRAB"/>
</dbReference>
<evidence type="ECO:0000256" key="3">
    <source>
        <dbReference type="ARBA" id="ARBA00023054"/>
    </source>
</evidence>
<evidence type="ECO:0000256" key="4">
    <source>
        <dbReference type="SAM" id="Coils"/>
    </source>
</evidence>
<feature type="coiled-coil region" evidence="4">
    <location>
        <begin position="163"/>
        <end position="319"/>
    </location>
</feature>
<reference evidence="7 8" key="1">
    <citation type="submission" date="2016-02" db="EMBL/GenBank/DDBJ databases">
        <title>Complete genome sequence and transcriptome regulation of the pentose utilising yeast Sugiyamaella lignohabitans.</title>
        <authorList>
            <person name="Bellasio M."/>
            <person name="Peymann A."/>
            <person name="Valli M."/>
            <person name="Sipitzky M."/>
            <person name="Graf A."/>
            <person name="Sauer M."/>
            <person name="Marx H."/>
            <person name="Mattanovich D."/>
        </authorList>
    </citation>
    <scope>NUCLEOTIDE SEQUENCE [LARGE SCALE GENOMIC DNA]</scope>
    <source>
        <strain evidence="7 8">CBS 10342</strain>
    </source>
</reference>
<dbReference type="PANTHER" id="PTHR18921:SF2">
    <property type="entry name" value="THYROID RECEPTOR-INTERACTING PROTEIN 11"/>
    <property type="match status" value="1"/>
</dbReference>
<dbReference type="Proteomes" id="UP000189580">
    <property type="component" value="Chromosome b"/>
</dbReference>
<evidence type="ECO:0000256" key="2">
    <source>
        <dbReference type="ARBA" id="ARBA00023034"/>
    </source>
</evidence>
<keyword evidence="3 4" id="KW-0175">Coiled coil</keyword>
<evidence type="ECO:0000313" key="7">
    <source>
        <dbReference type="EMBL" id="ANB16015.1"/>
    </source>
</evidence>
<dbReference type="GO" id="GO:0031267">
    <property type="term" value="F:small GTPase binding"/>
    <property type="evidence" value="ECO:0007669"/>
    <property type="project" value="TreeGrafter"/>
</dbReference>
<dbReference type="GeneID" id="30035712"/>
<keyword evidence="2" id="KW-0333">Golgi apparatus</keyword>
<dbReference type="GO" id="GO:0005794">
    <property type="term" value="C:Golgi apparatus"/>
    <property type="evidence" value="ECO:0007669"/>
    <property type="project" value="UniProtKB-SubCell"/>
</dbReference>